<reference evidence="8 9" key="1">
    <citation type="submission" date="2021-05" db="EMBL/GenBank/DDBJ databases">
        <authorList>
            <person name="Zahm M."/>
            <person name="Klopp C."/>
            <person name="Cabau C."/>
            <person name="Kuhl H."/>
            <person name="Suciu R."/>
            <person name="Ciorpac M."/>
            <person name="Holostenco D."/>
            <person name="Gessner J."/>
            <person name="Wuertz S."/>
            <person name="Hohne C."/>
            <person name="Stock M."/>
            <person name="Gislard M."/>
            <person name="Lluch J."/>
            <person name="Milhes M."/>
            <person name="Lampietro C."/>
            <person name="Lopez Roques C."/>
            <person name="Donnadieu C."/>
            <person name="Du K."/>
            <person name="Schartl M."/>
            <person name="Guiguen Y."/>
        </authorList>
    </citation>
    <scope>NUCLEOTIDE SEQUENCE [LARGE SCALE GENOMIC DNA]</scope>
    <source>
        <strain evidence="8">Hh-F2</strain>
        <tissue evidence="8">Blood</tissue>
    </source>
</reference>
<dbReference type="Pfam" id="PF00728">
    <property type="entry name" value="Glyco_hydro_20"/>
    <property type="match status" value="1"/>
</dbReference>
<proteinExistence type="inferred from homology"/>
<feature type="domain" description="Glycoside hydrolase family 20 catalytic" evidence="7">
    <location>
        <begin position="200"/>
        <end position="390"/>
    </location>
</feature>
<comment type="catalytic activity">
    <reaction evidence="1">
        <text>Hydrolysis of terminal non-reducing N-acetyl-D-hexosamine residues in N-acetyl-beta-D-hexosaminides.</text>
        <dbReference type="EC" id="3.2.1.52"/>
    </reaction>
</comment>
<evidence type="ECO:0000256" key="3">
    <source>
        <dbReference type="ARBA" id="ARBA00012663"/>
    </source>
</evidence>
<evidence type="ECO:0000256" key="4">
    <source>
        <dbReference type="ARBA" id="ARBA00022801"/>
    </source>
</evidence>
<keyword evidence="4" id="KW-0378">Hydrolase</keyword>
<feature type="transmembrane region" description="Helical" evidence="6">
    <location>
        <begin position="60"/>
        <end position="78"/>
    </location>
</feature>
<sequence>MHLQNTFMENIFSCSVSIRRIEKSEKYPVCIRSKYNSRLLLLDGVPPGSSEIMHGTRKAVLVRLVVFLLIVVAAMKWFSNSSDKEHASEPDMFWGKRKGKVMLPEEERKVQDSKLEPQEPGKQEQKPDQQKQDQEKPKLHPVKDFSSTQMRIIHLDLKGAAPKVSYLEQIFPLLFKLGANGLLIEYEDMFPYSGDLEILKSENAYSVEDIEKIQHLAELNQLEVIPLVQVFGHLEFALKHEKYHALREVTKFPNSLNPHMPDSLSLVKGLISQVVDRHPKASWIHVGADEVFNLGEGQESKNWLNSNNGDKGKMFLNHMKEVGDFIMNKYPRVSLLMWDDMMRQISVEKLEESGITRFASPMIWDYSSKLNIKGIDKYISNYAKAGFKTVWFASSFKGASGSAQIWTPINQHMNNHLSWLKVINAMEKHPSIRFQGIALTGWQRYDHFSALCELFPVAIPAMAVCLQSLVHGGFNDEARKQTLNILGCKSINLNKSLCEGGGAFAGYEIYQMVHHIKENLKTQIDKILQDGHIKGTFSRYHRKYRFANPRNMEMFGDQVLKLHDAWEKFIQDLYISMGNIYFPDMVEEWMEENVYFYMDQLRELVKDYKQIIQLNGRPKTS</sequence>
<dbReference type="InterPro" id="IPR038901">
    <property type="entry name" value="HEXDC-like"/>
</dbReference>
<protein>
    <recommendedName>
        <fullName evidence="3">beta-N-acetylhexosaminidase</fullName>
        <ecNumber evidence="3">3.2.1.52</ecNumber>
    </recommendedName>
</protein>
<comment type="similarity">
    <text evidence="2">Belongs to the glycosyl hydrolase 20 family.</text>
</comment>
<dbReference type="PANTHER" id="PTHR21040">
    <property type="entry name" value="BCDNA.GH04120"/>
    <property type="match status" value="1"/>
</dbReference>
<evidence type="ECO:0000313" key="9">
    <source>
        <dbReference type="Proteomes" id="UP001369086"/>
    </source>
</evidence>
<dbReference type="PANTHER" id="PTHR21040:SF5">
    <property type="entry name" value="BETA-N-ACETYLHEXOSAMINIDASE"/>
    <property type="match status" value="1"/>
</dbReference>
<keyword evidence="6" id="KW-0812">Transmembrane</keyword>
<keyword evidence="6" id="KW-0472">Membrane</keyword>
<gene>
    <name evidence="8" type="ORF">HHUSO_G24056</name>
</gene>
<dbReference type="EC" id="3.2.1.52" evidence="3"/>
<keyword evidence="9" id="KW-1185">Reference proteome</keyword>
<evidence type="ECO:0000256" key="5">
    <source>
        <dbReference type="SAM" id="MobiDB-lite"/>
    </source>
</evidence>
<feature type="region of interest" description="Disordered" evidence="5">
    <location>
        <begin position="105"/>
        <end position="141"/>
    </location>
</feature>
<evidence type="ECO:0000256" key="2">
    <source>
        <dbReference type="ARBA" id="ARBA00006285"/>
    </source>
</evidence>
<name>A0ABR0YTX2_HUSHU</name>
<dbReference type="EMBL" id="JAHFZB010000023">
    <property type="protein sequence ID" value="KAK6476042.1"/>
    <property type="molecule type" value="Genomic_DNA"/>
</dbReference>
<dbReference type="InterPro" id="IPR015883">
    <property type="entry name" value="Glyco_hydro_20_cat"/>
</dbReference>
<dbReference type="Gene3D" id="3.20.20.80">
    <property type="entry name" value="Glycosidases"/>
    <property type="match status" value="1"/>
</dbReference>
<organism evidence="8 9">
    <name type="scientific">Huso huso</name>
    <name type="common">Beluga</name>
    <name type="synonym">Acipenser huso</name>
    <dbReference type="NCBI Taxonomy" id="61971"/>
    <lineage>
        <taxon>Eukaryota</taxon>
        <taxon>Metazoa</taxon>
        <taxon>Chordata</taxon>
        <taxon>Craniata</taxon>
        <taxon>Vertebrata</taxon>
        <taxon>Euteleostomi</taxon>
        <taxon>Actinopterygii</taxon>
        <taxon>Chondrostei</taxon>
        <taxon>Acipenseriformes</taxon>
        <taxon>Acipenseridae</taxon>
        <taxon>Huso</taxon>
    </lineage>
</organism>
<accession>A0ABR0YTX2</accession>
<dbReference type="Proteomes" id="UP001369086">
    <property type="component" value="Unassembled WGS sequence"/>
</dbReference>
<dbReference type="CDD" id="cd06565">
    <property type="entry name" value="GH20_GcnA-like"/>
    <property type="match status" value="1"/>
</dbReference>
<evidence type="ECO:0000259" key="7">
    <source>
        <dbReference type="Pfam" id="PF00728"/>
    </source>
</evidence>
<comment type="caution">
    <text evidence="8">The sequence shown here is derived from an EMBL/GenBank/DDBJ whole genome shotgun (WGS) entry which is preliminary data.</text>
</comment>
<keyword evidence="6" id="KW-1133">Transmembrane helix</keyword>
<evidence type="ECO:0000256" key="6">
    <source>
        <dbReference type="SAM" id="Phobius"/>
    </source>
</evidence>
<dbReference type="SUPFAM" id="SSF51445">
    <property type="entry name" value="(Trans)glycosidases"/>
    <property type="match status" value="1"/>
</dbReference>
<evidence type="ECO:0000313" key="8">
    <source>
        <dbReference type="EMBL" id="KAK6476042.1"/>
    </source>
</evidence>
<dbReference type="InterPro" id="IPR017853">
    <property type="entry name" value="GH"/>
</dbReference>
<evidence type="ECO:0000256" key="1">
    <source>
        <dbReference type="ARBA" id="ARBA00001231"/>
    </source>
</evidence>